<dbReference type="InterPro" id="IPR018391">
    <property type="entry name" value="PQQ_b-propeller_rpt"/>
</dbReference>
<protein>
    <submittedName>
        <fullName evidence="7">Quinoprotein glucose dehydrogenase</fullName>
    </submittedName>
</protein>
<dbReference type="InterPro" id="IPR011047">
    <property type="entry name" value="Quinoprotein_ADH-like_sf"/>
</dbReference>
<evidence type="ECO:0000259" key="6">
    <source>
        <dbReference type="Pfam" id="PF01011"/>
    </source>
</evidence>
<keyword evidence="5" id="KW-0732">Signal</keyword>
<dbReference type="Pfam" id="PF01011">
    <property type="entry name" value="PQQ"/>
    <property type="match status" value="1"/>
</dbReference>
<evidence type="ECO:0000256" key="4">
    <source>
        <dbReference type="SAM" id="MobiDB-lite"/>
    </source>
</evidence>
<dbReference type="EMBL" id="NTJZ01000010">
    <property type="protein sequence ID" value="PDH33188.1"/>
    <property type="molecule type" value="Genomic_DNA"/>
</dbReference>
<feature type="domain" description="Pyrrolo-quinoline quinone repeat" evidence="6">
    <location>
        <begin position="30"/>
        <end position="661"/>
    </location>
</feature>
<feature type="signal peptide" evidence="5">
    <location>
        <begin position="1"/>
        <end position="21"/>
    </location>
</feature>
<comment type="cofactor">
    <cofactor evidence="1">
        <name>pyrroloquinoline quinone</name>
        <dbReference type="ChEBI" id="CHEBI:58442"/>
    </cofactor>
</comment>
<dbReference type="Proteomes" id="UP000219329">
    <property type="component" value="Unassembled WGS sequence"/>
</dbReference>
<evidence type="ECO:0000313" key="8">
    <source>
        <dbReference type="Proteomes" id="UP000219329"/>
    </source>
</evidence>
<dbReference type="Gene3D" id="2.140.10.10">
    <property type="entry name" value="Quinoprotein alcohol dehydrogenase-like superfamily"/>
    <property type="match status" value="2"/>
</dbReference>
<dbReference type="SUPFAM" id="SSF50998">
    <property type="entry name" value="Quinoprotein alcohol dehydrogenase-like"/>
    <property type="match status" value="1"/>
</dbReference>
<name>A0A2A5WA77_9GAMM</name>
<reference evidence="7 8" key="1">
    <citation type="submission" date="2017-08" db="EMBL/GenBank/DDBJ databases">
        <title>Fine stratification of microbial communities through a metagenomic profile of the photic zone.</title>
        <authorList>
            <person name="Haro-Moreno J.M."/>
            <person name="Lopez-Perez M."/>
            <person name="De La Torre J."/>
            <person name="Picazo A."/>
            <person name="Camacho A."/>
            <person name="Rodriguez-Valera F."/>
        </authorList>
    </citation>
    <scope>NUCLEOTIDE SEQUENCE [LARGE SCALE GENOMIC DNA]</scope>
    <source>
        <strain evidence="7">MED-G28</strain>
    </source>
</reference>
<dbReference type="AlphaFoldDB" id="A0A2A5WA77"/>
<feature type="chain" id="PRO_5013241267" evidence="5">
    <location>
        <begin position="22"/>
        <end position="679"/>
    </location>
</feature>
<accession>A0A2A5WA77</accession>
<dbReference type="PANTHER" id="PTHR32303">
    <property type="entry name" value="QUINOPROTEIN ALCOHOL DEHYDROGENASE (CYTOCHROME C)"/>
    <property type="match status" value="1"/>
</dbReference>
<organism evidence="7 8">
    <name type="scientific">OM182 bacterium MED-G28</name>
    <dbReference type="NCBI Taxonomy" id="1986256"/>
    <lineage>
        <taxon>Bacteria</taxon>
        <taxon>Pseudomonadati</taxon>
        <taxon>Pseudomonadota</taxon>
        <taxon>Gammaproteobacteria</taxon>
        <taxon>OMG group</taxon>
        <taxon>OM182 clade</taxon>
    </lineage>
</organism>
<evidence type="ECO:0000256" key="3">
    <source>
        <dbReference type="ARBA" id="ARBA00023002"/>
    </source>
</evidence>
<sequence length="679" mass="73410">MNEVKHSVFFLLAVFSISLNAQQGAPNGEWPSYGGDLGHTRYSALDQIDASNFSDLEIAWRFSAANFGPSPEYRYQSTPLMVNGKIFTTAGSRRAVVSLDAATGEVLWMYSLDEGERGTYAPRQLSGRGLAHWRSGDNERIIYVTPGYQMIALDAITGARIPDFGQNGIVDLKQNADQQIDLITGEIGLHSTPIVANDVVIVGAAHRTGGNPSSRENVKGFVRGFNVRTGERLWIFHTIPFPGEYGNESWLEESSAYTGNTGVWAQISVDLELETVYLPVEAATGDYYGAYRPGDNLFSESLVAVDLNTGERKWHYQLVHHGIWDHDIPCAPILADVVIDGQLRKIVAQPTKQAYLYVFDRITGEPIWPIEEMPVEIGDVPGEWYSPTQPIPSKPPAYDRQGVAEDDLVDFTPELRTRALEIASWHKMGPIFTPPVVSDIDGPLGTLMAPATGGGTNWPGGSYDPETNILYVVSNSSVTSLAVVPPYPGQSDMAYIQGSATSGPRTSGGAGSSAGGGRTEFNITQRERPTSTRGTPPVGLLVDRIPLLKPPYGRLTAIDLTQGEIAWQIPHGQTPDRIVNHPLLAELDLPRTGQGASVGSLVTKTLVLAGEAELTTDANGERRAMLRAYDKATGEEVGAITLPAPQTGSPMTYFLNGEQYIVIAVSGSGVPGQLVAYKL</sequence>
<comment type="caution">
    <text evidence="7">The sequence shown here is derived from an EMBL/GenBank/DDBJ whole genome shotgun (WGS) entry which is preliminary data.</text>
</comment>
<evidence type="ECO:0000313" key="7">
    <source>
        <dbReference type="EMBL" id="PDH33188.1"/>
    </source>
</evidence>
<comment type="similarity">
    <text evidence="2">Belongs to the bacterial PQQ dehydrogenase family.</text>
</comment>
<keyword evidence="3" id="KW-0560">Oxidoreductase</keyword>
<evidence type="ECO:0000256" key="5">
    <source>
        <dbReference type="SAM" id="SignalP"/>
    </source>
</evidence>
<dbReference type="SMART" id="SM00564">
    <property type="entry name" value="PQQ"/>
    <property type="match status" value="4"/>
</dbReference>
<proteinExistence type="inferred from homology"/>
<feature type="region of interest" description="Disordered" evidence="4">
    <location>
        <begin position="497"/>
        <end position="538"/>
    </location>
</feature>
<dbReference type="InterPro" id="IPR002372">
    <property type="entry name" value="PQQ_rpt_dom"/>
</dbReference>
<feature type="compositionally biased region" description="Gly residues" evidence="4">
    <location>
        <begin position="506"/>
        <end position="518"/>
    </location>
</feature>
<evidence type="ECO:0000256" key="1">
    <source>
        <dbReference type="ARBA" id="ARBA00001931"/>
    </source>
</evidence>
<evidence type="ECO:0000256" key="2">
    <source>
        <dbReference type="ARBA" id="ARBA00008156"/>
    </source>
</evidence>
<dbReference type="GO" id="GO:0016491">
    <property type="term" value="F:oxidoreductase activity"/>
    <property type="evidence" value="ECO:0007669"/>
    <property type="project" value="UniProtKB-KW"/>
</dbReference>
<gene>
    <name evidence="7" type="ORF">CNF02_09570</name>
</gene>